<proteinExistence type="predicted"/>
<feature type="non-terminal residue" evidence="1">
    <location>
        <position position="52"/>
    </location>
</feature>
<dbReference type="AlphaFoldDB" id="A0A381VJQ6"/>
<dbReference type="EMBL" id="UINC01009029">
    <property type="protein sequence ID" value="SVA40569.1"/>
    <property type="molecule type" value="Genomic_DNA"/>
</dbReference>
<accession>A0A381VJQ6</accession>
<organism evidence="1">
    <name type="scientific">marine metagenome</name>
    <dbReference type="NCBI Taxonomy" id="408172"/>
    <lineage>
        <taxon>unclassified sequences</taxon>
        <taxon>metagenomes</taxon>
        <taxon>ecological metagenomes</taxon>
    </lineage>
</organism>
<protein>
    <submittedName>
        <fullName evidence="1">Uncharacterized protein</fullName>
    </submittedName>
</protein>
<evidence type="ECO:0000313" key="1">
    <source>
        <dbReference type="EMBL" id="SVA40569.1"/>
    </source>
</evidence>
<reference evidence="1" key="1">
    <citation type="submission" date="2018-05" db="EMBL/GenBank/DDBJ databases">
        <authorList>
            <person name="Lanie J.A."/>
            <person name="Ng W.-L."/>
            <person name="Kazmierczak K.M."/>
            <person name="Andrzejewski T.M."/>
            <person name="Davidsen T.M."/>
            <person name="Wayne K.J."/>
            <person name="Tettelin H."/>
            <person name="Glass J.I."/>
            <person name="Rusch D."/>
            <person name="Podicherti R."/>
            <person name="Tsui H.-C.T."/>
            <person name="Winkler M.E."/>
        </authorList>
    </citation>
    <scope>NUCLEOTIDE SEQUENCE</scope>
</reference>
<name>A0A381VJQ6_9ZZZZ</name>
<gene>
    <name evidence="1" type="ORF">METZ01_LOCUS93423</name>
</gene>
<sequence length="52" mass="6036">MVEIWANSNVSTRQRKVRAWATDSGDHVKASVRPGQKFLCNVLHIRRSHRVH</sequence>